<keyword evidence="1" id="KW-0732">Signal</keyword>
<dbReference type="Proteomes" id="UP001168823">
    <property type="component" value="Unassembled WGS sequence"/>
</dbReference>
<sequence length="72" mass="7416">MRTHLLISAGIAAAACATILAPATAAAATDDCASTDRNPRGQAGFVLRDEDGKNPFAVADSRRVTLKADCSR</sequence>
<evidence type="ECO:0000256" key="1">
    <source>
        <dbReference type="SAM" id="SignalP"/>
    </source>
</evidence>
<dbReference type="RefSeq" id="WP_302916503.1">
    <property type="nucleotide sequence ID" value="NZ_JAUMSQ010000312.1"/>
</dbReference>
<organism evidence="2 3">
    <name type="scientific">Mycolicibacterium arseniciresistens</name>
    <dbReference type="NCBI Taxonomy" id="3062257"/>
    <lineage>
        <taxon>Bacteria</taxon>
        <taxon>Bacillati</taxon>
        <taxon>Actinomycetota</taxon>
        <taxon>Actinomycetes</taxon>
        <taxon>Mycobacteriales</taxon>
        <taxon>Mycobacteriaceae</taxon>
        <taxon>Mycolicibacterium</taxon>
    </lineage>
</organism>
<comment type="caution">
    <text evidence="2">The sequence shown here is derived from an EMBL/GenBank/DDBJ whole genome shotgun (WGS) entry which is preliminary data.</text>
</comment>
<proteinExistence type="predicted"/>
<reference evidence="2" key="1">
    <citation type="submission" date="2023-07" db="EMBL/GenBank/DDBJ databases">
        <title>Mycolicibacterium sp. nov., a novel bacterial species.</title>
        <authorList>
            <person name="Cao Y."/>
        </authorList>
    </citation>
    <scope>NUCLEOTIDE SEQUENCE</scope>
    <source>
        <strain evidence="2">KC 300</strain>
    </source>
</reference>
<name>A0ABT8UNL4_9MYCO</name>
<keyword evidence="3" id="KW-1185">Reference proteome</keyword>
<gene>
    <name evidence="2" type="ORF">Q2100_26790</name>
</gene>
<evidence type="ECO:0000313" key="3">
    <source>
        <dbReference type="Proteomes" id="UP001168823"/>
    </source>
</evidence>
<feature type="signal peptide" evidence="1">
    <location>
        <begin position="1"/>
        <end position="27"/>
    </location>
</feature>
<dbReference type="EMBL" id="JAUMSQ010000312">
    <property type="protein sequence ID" value="MDO3639377.1"/>
    <property type="molecule type" value="Genomic_DNA"/>
</dbReference>
<feature type="chain" id="PRO_5047061328" evidence="1">
    <location>
        <begin position="28"/>
        <end position="72"/>
    </location>
</feature>
<protein>
    <submittedName>
        <fullName evidence="2">Uncharacterized protein</fullName>
    </submittedName>
</protein>
<dbReference type="PROSITE" id="PS51257">
    <property type="entry name" value="PROKAR_LIPOPROTEIN"/>
    <property type="match status" value="1"/>
</dbReference>
<evidence type="ECO:0000313" key="2">
    <source>
        <dbReference type="EMBL" id="MDO3639377.1"/>
    </source>
</evidence>
<accession>A0ABT8UNL4</accession>